<dbReference type="OrthoDB" id="269227at2759"/>
<dbReference type="RefSeq" id="XP_001214134.1">
    <property type="nucleotide sequence ID" value="XM_001214134.1"/>
</dbReference>
<sequence>MDPANYSVVVVEAGSFYETLNSNRTQVPGYNFYSALANFVGGLPRIPDQFWIADCTPGEKVDTILFGLHYHNEPLEKRSKTSTPPNSWKRAEELALLFGTPQ</sequence>
<dbReference type="HOGENOM" id="CLU_2276916_0_0_1"/>
<accession>Q0CMX8</accession>
<organism evidence="1 2">
    <name type="scientific">Aspergillus terreus (strain NIH 2624 / FGSC A1156)</name>
    <dbReference type="NCBI Taxonomy" id="341663"/>
    <lineage>
        <taxon>Eukaryota</taxon>
        <taxon>Fungi</taxon>
        <taxon>Dikarya</taxon>
        <taxon>Ascomycota</taxon>
        <taxon>Pezizomycotina</taxon>
        <taxon>Eurotiomycetes</taxon>
        <taxon>Eurotiomycetidae</taxon>
        <taxon>Eurotiales</taxon>
        <taxon>Aspergillaceae</taxon>
        <taxon>Aspergillus</taxon>
        <taxon>Aspergillus subgen. Circumdati</taxon>
    </lineage>
</organism>
<protein>
    <submittedName>
        <fullName evidence="1">Uncharacterized protein</fullName>
    </submittedName>
</protein>
<dbReference type="AlphaFoldDB" id="Q0CMX8"/>
<proteinExistence type="predicted"/>
<evidence type="ECO:0000313" key="2">
    <source>
        <dbReference type="Proteomes" id="UP000007963"/>
    </source>
</evidence>
<dbReference type="Proteomes" id="UP000007963">
    <property type="component" value="Unassembled WGS sequence"/>
</dbReference>
<reference evidence="2" key="1">
    <citation type="submission" date="2005-09" db="EMBL/GenBank/DDBJ databases">
        <title>Annotation of the Aspergillus terreus NIH2624 genome.</title>
        <authorList>
            <person name="Birren B.W."/>
            <person name="Lander E.S."/>
            <person name="Galagan J.E."/>
            <person name="Nusbaum C."/>
            <person name="Devon K."/>
            <person name="Henn M."/>
            <person name="Ma L.-J."/>
            <person name="Jaffe D.B."/>
            <person name="Butler J."/>
            <person name="Alvarez P."/>
            <person name="Gnerre S."/>
            <person name="Grabherr M."/>
            <person name="Kleber M."/>
            <person name="Mauceli E.W."/>
            <person name="Brockman W."/>
            <person name="Rounsley S."/>
            <person name="Young S.K."/>
            <person name="LaButti K."/>
            <person name="Pushparaj V."/>
            <person name="DeCaprio D."/>
            <person name="Crawford M."/>
            <person name="Koehrsen M."/>
            <person name="Engels R."/>
            <person name="Montgomery P."/>
            <person name="Pearson M."/>
            <person name="Howarth C."/>
            <person name="Larson L."/>
            <person name="Luoma S."/>
            <person name="White J."/>
            <person name="Alvarado L."/>
            <person name="Kodira C.D."/>
            <person name="Zeng Q."/>
            <person name="Oleary S."/>
            <person name="Yandava C."/>
            <person name="Denning D.W."/>
            <person name="Nierman W.C."/>
            <person name="Milne T."/>
            <person name="Madden K."/>
        </authorList>
    </citation>
    <scope>NUCLEOTIDE SEQUENCE [LARGE SCALE GENOMIC DNA]</scope>
    <source>
        <strain evidence="2">NIH 2624 / FGSC A1156</strain>
    </source>
</reference>
<gene>
    <name evidence="1" type="ORF">ATEG_04956</name>
</gene>
<dbReference type="EMBL" id="CH476600">
    <property type="protein sequence ID" value="EAU34025.1"/>
    <property type="molecule type" value="Genomic_DNA"/>
</dbReference>
<dbReference type="STRING" id="341663.Q0CMX8"/>
<name>Q0CMX8_ASPTN</name>
<dbReference type="VEuPathDB" id="FungiDB:ATEG_04956"/>
<dbReference type="GeneID" id="4321192"/>
<evidence type="ECO:0000313" key="1">
    <source>
        <dbReference type="EMBL" id="EAU34025.1"/>
    </source>
</evidence>